<evidence type="ECO:0000256" key="1">
    <source>
        <dbReference type="ARBA" id="ARBA00007626"/>
    </source>
</evidence>
<dbReference type="InterPro" id="IPR002885">
    <property type="entry name" value="PPR_rpt"/>
</dbReference>
<gene>
    <name evidence="5" type="ORF">RJT34_17765</name>
</gene>
<dbReference type="Gene3D" id="1.25.40.10">
    <property type="entry name" value="Tetratricopeptide repeat domain"/>
    <property type="match status" value="4"/>
</dbReference>
<name>A0AAN9JBS0_CLITE</name>
<evidence type="ECO:0000256" key="2">
    <source>
        <dbReference type="ARBA" id="ARBA00022737"/>
    </source>
</evidence>
<dbReference type="Pfam" id="PF13041">
    <property type="entry name" value="PPR_2"/>
    <property type="match status" value="3"/>
</dbReference>
<evidence type="ECO:0000256" key="3">
    <source>
        <dbReference type="PROSITE-ProRule" id="PRU00708"/>
    </source>
</evidence>
<evidence type="ECO:0000313" key="6">
    <source>
        <dbReference type="Proteomes" id="UP001359559"/>
    </source>
</evidence>
<comment type="caution">
    <text evidence="5">The sequence shown here is derived from an EMBL/GenBank/DDBJ whole genome shotgun (WGS) entry which is preliminary data.</text>
</comment>
<feature type="repeat" description="PPR" evidence="3">
    <location>
        <begin position="252"/>
        <end position="286"/>
    </location>
</feature>
<keyword evidence="6" id="KW-1185">Reference proteome</keyword>
<dbReference type="Pfam" id="PF01535">
    <property type="entry name" value="PPR"/>
    <property type="match status" value="2"/>
</dbReference>
<feature type="compositionally biased region" description="Polar residues" evidence="4">
    <location>
        <begin position="42"/>
        <end position="69"/>
    </location>
</feature>
<organism evidence="5 6">
    <name type="scientific">Clitoria ternatea</name>
    <name type="common">Butterfly pea</name>
    <dbReference type="NCBI Taxonomy" id="43366"/>
    <lineage>
        <taxon>Eukaryota</taxon>
        <taxon>Viridiplantae</taxon>
        <taxon>Streptophyta</taxon>
        <taxon>Embryophyta</taxon>
        <taxon>Tracheophyta</taxon>
        <taxon>Spermatophyta</taxon>
        <taxon>Magnoliopsida</taxon>
        <taxon>eudicotyledons</taxon>
        <taxon>Gunneridae</taxon>
        <taxon>Pentapetalae</taxon>
        <taxon>rosids</taxon>
        <taxon>fabids</taxon>
        <taxon>Fabales</taxon>
        <taxon>Fabaceae</taxon>
        <taxon>Papilionoideae</taxon>
        <taxon>50 kb inversion clade</taxon>
        <taxon>NPAAA clade</taxon>
        <taxon>indigoferoid/millettioid clade</taxon>
        <taxon>Phaseoleae</taxon>
        <taxon>Clitoria</taxon>
    </lineage>
</organism>
<feature type="repeat" description="PPR" evidence="3">
    <location>
        <begin position="322"/>
        <end position="356"/>
    </location>
</feature>
<evidence type="ECO:0008006" key="7">
    <source>
        <dbReference type="Google" id="ProtNLM"/>
    </source>
</evidence>
<sequence length="521" mass="58199">MPFPILTCLQPCTPPNSLPFTNFPTKFNNYCSISIRPSNTTLSPLSATNPSHETTNHTSPVKQTPTTNDFDIEHPTTRSRIKGLVHKITILSSSNTKTEILQILEKDPQFQTISDFNHLLMASIIAREFEICLGVFTKFPCFHLVPDSSTYSIMIRCHCEKNDIDEAKRAFDTTLENGFQPDDATFTVLINSLCRRGRVKKAKEVFEVMGRKGYKFNVQTQNCLLKGLSYVGKVEEAIEMLMGMKGKSLEPDVYSYTAVMDGLCKVGRSDEAMELLNDAVGVGIVPNVVTFNTLIQGYSREGRPMKGVGVLRLMKEYGCVPDCVSYSTVIHGLLKWNVVVVALGVYKEMVRVGFEVDVRVMGTLVRRLCKKSWKERGLLDEACEVFEKMKERGCSVIDQRTFEVMVKALCWGKKFDEALESLNDMVRLGYFPEEVTFDKVIQGLCALGRVDDAVSSLVLLHANGGIADRISYDVLIEKLNAEGRLFCACNLFCAALKQGVVPTSQEETFAKCYDEEEGTAS</sequence>
<feature type="repeat" description="PPR" evidence="3">
    <location>
        <begin position="147"/>
        <end position="181"/>
    </location>
</feature>
<dbReference type="AlphaFoldDB" id="A0AAN9JBS0"/>
<protein>
    <recommendedName>
        <fullName evidence="7">Pentatricopeptide repeat-containing protein</fullName>
    </recommendedName>
</protein>
<dbReference type="EMBL" id="JAYKXN010000004">
    <property type="protein sequence ID" value="KAK7294868.1"/>
    <property type="molecule type" value="Genomic_DNA"/>
</dbReference>
<evidence type="ECO:0000313" key="5">
    <source>
        <dbReference type="EMBL" id="KAK7294868.1"/>
    </source>
</evidence>
<dbReference type="InterPro" id="IPR011990">
    <property type="entry name" value="TPR-like_helical_dom_sf"/>
</dbReference>
<reference evidence="5 6" key="1">
    <citation type="submission" date="2024-01" db="EMBL/GenBank/DDBJ databases">
        <title>The genomes of 5 underutilized Papilionoideae crops provide insights into root nodulation and disease resistance.</title>
        <authorList>
            <person name="Yuan L."/>
        </authorList>
    </citation>
    <scope>NUCLEOTIDE SEQUENCE [LARGE SCALE GENOMIC DNA]</scope>
    <source>
        <strain evidence="5">LY-2023</strain>
        <tissue evidence="5">Leaf</tissue>
    </source>
</reference>
<dbReference type="Proteomes" id="UP001359559">
    <property type="component" value="Unassembled WGS sequence"/>
</dbReference>
<feature type="repeat" description="PPR" evidence="3">
    <location>
        <begin position="217"/>
        <end position="251"/>
    </location>
</feature>
<feature type="repeat" description="PPR" evidence="3">
    <location>
        <begin position="182"/>
        <end position="216"/>
    </location>
</feature>
<dbReference type="PANTHER" id="PTHR47447">
    <property type="entry name" value="OS03G0856100 PROTEIN"/>
    <property type="match status" value="1"/>
</dbReference>
<keyword evidence="2" id="KW-0677">Repeat</keyword>
<dbReference type="NCBIfam" id="TIGR00756">
    <property type="entry name" value="PPR"/>
    <property type="match status" value="7"/>
</dbReference>
<feature type="region of interest" description="Disordered" evidence="4">
    <location>
        <begin position="42"/>
        <end position="74"/>
    </location>
</feature>
<feature type="repeat" description="PPR" evidence="3">
    <location>
        <begin position="398"/>
        <end position="432"/>
    </location>
</feature>
<evidence type="ECO:0000256" key="4">
    <source>
        <dbReference type="SAM" id="MobiDB-lite"/>
    </source>
</evidence>
<dbReference type="PROSITE" id="PS51375">
    <property type="entry name" value="PPR"/>
    <property type="match status" value="7"/>
</dbReference>
<comment type="similarity">
    <text evidence="1">Belongs to the PPR family. P subfamily.</text>
</comment>
<feature type="repeat" description="PPR" evidence="3">
    <location>
        <begin position="287"/>
        <end position="321"/>
    </location>
</feature>
<proteinExistence type="inferred from homology"/>
<accession>A0AAN9JBS0</accession>
<dbReference type="PANTHER" id="PTHR47447:SF17">
    <property type="entry name" value="OS12G0638900 PROTEIN"/>
    <property type="match status" value="1"/>
</dbReference>